<gene>
    <name evidence="1" type="ORF">DMH04_27355</name>
</gene>
<dbReference type="AlphaFoldDB" id="A0A428Z4N1"/>
<sequence>MLKASDSVAVEPVQEPNGTANALGEVIATAAVTAALVPFVQAVAKKAGEDSYDAVRGWLRGLFHKAKDKRTPPGENPRELLVVSDLDPSVKLFVPTDASDQAIDALTHLDLSNELERRKRGEVAKIRIYFDKRTGTWRTDG</sequence>
<reference evidence="1 2" key="1">
    <citation type="submission" date="2018-05" db="EMBL/GenBank/DDBJ databases">
        <title>Evolution of GPA BGCs.</title>
        <authorList>
            <person name="Waglechner N."/>
            <person name="Wright G.D."/>
        </authorList>
    </citation>
    <scope>NUCLEOTIDE SEQUENCE [LARGE SCALE GENOMIC DNA]</scope>
    <source>
        <strain evidence="1 2">A82846</strain>
    </source>
</reference>
<accession>A0A428Z4N1</accession>
<protein>
    <submittedName>
        <fullName evidence="1">Uncharacterized protein</fullName>
    </submittedName>
</protein>
<organism evidence="1 2">
    <name type="scientific">Kibdelosporangium aridum</name>
    <dbReference type="NCBI Taxonomy" id="2030"/>
    <lineage>
        <taxon>Bacteria</taxon>
        <taxon>Bacillati</taxon>
        <taxon>Actinomycetota</taxon>
        <taxon>Actinomycetes</taxon>
        <taxon>Pseudonocardiales</taxon>
        <taxon>Pseudonocardiaceae</taxon>
        <taxon>Kibdelosporangium</taxon>
    </lineage>
</organism>
<evidence type="ECO:0000313" key="1">
    <source>
        <dbReference type="EMBL" id="RSM81598.1"/>
    </source>
</evidence>
<proteinExistence type="predicted"/>
<dbReference type="Proteomes" id="UP000287547">
    <property type="component" value="Unassembled WGS sequence"/>
</dbReference>
<name>A0A428Z4N1_KIBAR</name>
<dbReference type="EMBL" id="QHKI01000025">
    <property type="protein sequence ID" value="RSM81598.1"/>
    <property type="molecule type" value="Genomic_DNA"/>
</dbReference>
<comment type="caution">
    <text evidence="1">The sequence shown here is derived from an EMBL/GenBank/DDBJ whole genome shotgun (WGS) entry which is preliminary data.</text>
</comment>
<evidence type="ECO:0000313" key="2">
    <source>
        <dbReference type="Proteomes" id="UP000287547"/>
    </source>
</evidence>